<proteinExistence type="predicted"/>
<organism evidence="1 2">
    <name type="scientific">Moniliophthora roreri (strain MCA 2997)</name>
    <name type="common">Cocoa frosty pod rot fungus</name>
    <name type="synonym">Crinipellis roreri</name>
    <dbReference type="NCBI Taxonomy" id="1381753"/>
    <lineage>
        <taxon>Eukaryota</taxon>
        <taxon>Fungi</taxon>
        <taxon>Dikarya</taxon>
        <taxon>Basidiomycota</taxon>
        <taxon>Agaricomycotina</taxon>
        <taxon>Agaricomycetes</taxon>
        <taxon>Agaricomycetidae</taxon>
        <taxon>Agaricales</taxon>
        <taxon>Marasmiineae</taxon>
        <taxon>Marasmiaceae</taxon>
        <taxon>Moniliophthora</taxon>
    </lineage>
</organism>
<dbReference type="OrthoDB" id="1470350at2759"/>
<name>V2YIN5_MONRO</name>
<gene>
    <name evidence="1" type="ORF">Moror_2559</name>
</gene>
<dbReference type="STRING" id="1381753.V2YIN5"/>
<sequence length="194" mass="22404">MMTPTSWARNDRTHPLLHACFAGTPRRTRDHVSTYQVTTAGRKNERTKRCLGSHNQWQSFMKPFVYFPRSPESQKPVQSTRSCMSVTVSAKHEPFQLPQEHITVHPAGMHYNSRYWDDPQEFKPRYLGGWPRGAFFIPFSGGARSFFETEGIAILTMLVSKYKIEIPEAPQFAGETFEEKKARIFRCTRAITLT</sequence>
<evidence type="ECO:0000313" key="2">
    <source>
        <dbReference type="Proteomes" id="UP000017559"/>
    </source>
</evidence>
<dbReference type="InterPro" id="IPR036396">
    <property type="entry name" value="Cyt_P450_sf"/>
</dbReference>
<dbReference type="HOGENOM" id="CLU_1402778_0_0_1"/>
<dbReference type="GO" id="GO:0005506">
    <property type="term" value="F:iron ion binding"/>
    <property type="evidence" value="ECO:0007669"/>
    <property type="project" value="InterPro"/>
</dbReference>
<dbReference type="GO" id="GO:0020037">
    <property type="term" value="F:heme binding"/>
    <property type="evidence" value="ECO:0007669"/>
    <property type="project" value="InterPro"/>
</dbReference>
<evidence type="ECO:0000313" key="1">
    <source>
        <dbReference type="EMBL" id="ESK91564.1"/>
    </source>
</evidence>
<keyword evidence="2" id="KW-1185">Reference proteome</keyword>
<dbReference type="Gene3D" id="1.10.630.10">
    <property type="entry name" value="Cytochrome P450"/>
    <property type="match status" value="1"/>
</dbReference>
<dbReference type="GO" id="GO:0004497">
    <property type="term" value="F:monooxygenase activity"/>
    <property type="evidence" value="ECO:0007669"/>
    <property type="project" value="InterPro"/>
</dbReference>
<dbReference type="AlphaFoldDB" id="V2YIN5"/>
<dbReference type="KEGG" id="mrr:Moror_2559"/>
<dbReference type="EMBL" id="AWSO01000336">
    <property type="protein sequence ID" value="ESK91564.1"/>
    <property type="molecule type" value="Genomic_DNA"/>
</dbReference>
<dbReference type="GO" id="GO:0016705">
    <property type="term" value="F:oxidoreductase activity, acting on paired donors, with incorporation or reduction of molecular oxygen"/>
    <property type="evidence" value="ECO:0007669"/>
    <property type="project" value="InterPro"/>
</dbReference>
<dbReference type="Proteomes" id="UP000017559">
    <property type="component" value="Unassembled WGS sequence"/>
</dbReference>
<reference evidence="1 2" key="1">
    <citation type="journal article" date="2014" name="BMC Genomics">
        <title>Genome and secretome analysis of the hemibiotrophic fungal pathogen, Moniliophthora roreri, which causes frosty pod rot disease of cacao: mechanisms of the biotrophic and necrotrophic phases.</title>
        <authorList>
            <person name="Meinhardt L.W."/>
            <person name="Costa G.G.L."/>
            <person name="Thomazella D.P.T."/>
            <person name="Teixeira P.J.P.L."/>
            <person name="Carazzolle M.F."/>
            <person name="Schuster S.C."/>
            <person name="Carlson J.E."/>
            <person name="Guiltinan M.J."/>
            <person name="Mieczkowski P."/>
            <person name="Farmer A."/>
            <person name="Ramaraj T."/>
            <person name="Crozier J."/>
            <person name="Davis R.E."/>
            <person name="Shao J."/>
            <person name="Melnick R.L."/>
            <person name="Pereira G.A.G."/>
            <person name="Bailey B.A."/>
        </authorList>
    </citation>
    <scope>NUCLEOTIDE SEQUENCE [LARGE SCALE GENOMIC DNA]</scope>
    <source>
        <strain evidence="1 2">MCA 2997</strain>
    </source>
</reference>
<protein>
    <submittedName>
        <fullName evidence="1">Cytochrome p450</fullName>
    </submittedName>
</protein>
<accession>V2YIN5</accession>
<dbReference type="SUPFAM" id="SSF48264">
    <property type="entry name" value="Cytochrome P450"/>
    <property type="match status" value="1"/>
</dbReference>
<comment type="caution">
    <text evidence="1">The sequence shown here is derived from an EMBL/GenBank/DDBJ whole genome shotgun (WGS) entry which is preliminary data.</text>
</comment>